<dbReference type="CDD" id="cd02869">
    <property type="entry name" value="PseudoU_synth_RluA_like"/>
    <property type="match status" value="1"/>
</dbReference>
<feature type="coiled-coil region" evidence="1">
    <location>
        <begin position="209"/>
        <end position="243"/>
    </location>
</feature>
<dbReference type="EMBL" id="AAOH01000004">
    <property type="protein sequence ID" value="EAR28556.1"/>
    <property type="molecule type" value="Genomic_DNA"/>
</dbReference>
<proteinExistence type="predicted"/>
<protein>
    <submittedName>
        <fullName evidence="3">Ribosomal large subunit pseudouridine synthase A</fullName>
    </submittedName>
</protein>
<evidence type="ECO:0000256" key="1">
    <source>
        <dbReference type="SAM" id="Coils"/>
    </source>
</evidence>
<dbReference type="PANTHER" id="PTHR21600:SF89">
    <property type="entry name" value="RIBOSOMAL LARGE SUBUNIT PSEUDOURIDINE SYNTHASE A"/>
    <property type="match status" value="1"/>
</dbReference>
<keyword evidence="4" id="KW-1185">Reference proteome</keyword>
<dbReference type="InterPro" id="IPR050188">
    <property type="entry name" value="RluA_PseudoU_synthase"/>
</dbReference>
<dbReference type="InterPro" id="IPR020103">
    <property type="entry name" value="PsdUridine_synth_cat_dom_sf"/>
</dbReference>
<evidence type="ECO:0000313" key="4">
    <source>
        <dbReference type="Proteomes" id="UP000006201"/>
    </source>
</evidence>
<dbReference type="HOGENOM" id="CLU_037416_0_0_6"/>
<feature type="coiled-coil region" evidence="1">
    <location>
        <begin position="143"/>
        <end position="177"/>
    </location>
</feature>
<accession>A4CAZ8</accession>
<evidence type="ECO:0000259" key="2">
    <source>
        <dbReference type="Pfam" id="PF00849"/>
    </source>
</evidence>
<dbReference type="PROSITE" id="PS01129">
    <property type="entry name" value="PSI_RLU"/>
    <property type="match status" value="1"/>
</dbReference>
<organism evidence="3 4">
    <name type="scientific">Pseudoalteromonas tunicata D2</name>
    <dbReference type="NCBI Taxonomy" id="87626"/>
    <lineage>
        <taxon>Bacteria</taxon>
        <taxon>Pseudomonadati</taxon>
        <taxon>Pseudomonadota</taxon>
        <taxon>Gammaproteobacteria</taxon>
        <taxon>Alteromonadales</taxon>
        <taxon>Pseudoalteromonadaceae</taxon>
        <taxon>Pseudoalteromonas</taxon>
    </lineage>
</organism>
<dbReference type="STRING" id="87626.PTD2_22112"/>
<dbReference type="Proteomes" id="UP000006201">
    <property type="component" value="Unassembled WGS sequence"/>
</dbReference>
<dbReference type="Gene3D" id="3.30.2350.10">
    <property type="entry name" value="Pseudouridine synthase"/>
    <property type="match status" value="1"/>
</dbReference>
<dbReference type="GO" id="GO:0003723">
    <property type="term" value="F:RNA binding"/>
    <property type="evidence" value="ECO:0007669"/>
    <property type="project" value="InterPro"/>
</dbReference>
<dbReference type="GO" id="GO:0140098">
    <property type="term" value="F:catalytic activity, acting on RNA"/>
    <property type="evidence" value="ECO:0007669"/>
    <property type="project" value="UniProtKB-ARBA"/>
</dbReference>
<name>A4CAZ8_9GAMM</name>
<reference evidence="3 4" key="1">
    <citation type="submission" date="2006-02" db="EMBL/GenBank/DDBJ databases">
        <authorList>
            <person name="Moran M.A."/>
            <person name="Kjelleberg S."/>
            <person name="Egan S."/>
            <person name="Saunders N."/>
            <person name="Thomas T."/>
            <person name="Ferriera S."/>
            <person name="Johnson J."/>
            <person name="Kravitz S."/>
            <person name="Halpern A."/>
            <person name="Remington K."/>
            <person name="Beeson K."/>
            <person name="Tran B."/>
            <person name="Rogers Y.-H."/>
            <person name="Friedman R."/>
            <person name="Venter J.C."/>
        </authorList>
    </citation>
    <scope>NUCLEOTIDE SEQUENCE [LARGE SCALE GENOMIC DNA]</scope>
    <source>
        <strain evidence="3 4">D2</strain>
    </source>
</reference>
<sequence length="557" mass="62355">MSQTDACFTAFTQSIAEHTLPTRFTFPFYYDPHPLCILAAEQLQQHLASQHNWQHNFGLTGQLQGAIGKMFGVLLVENVSGEIGFLAAFSGKLAESNHLPGFVPPVFDLLNQNSFFLAEQAKINQVNQMLESLESDPRRLELMAALYAEQDKTSQALDSLKQQMAEDKKMRKQQRAEAEKTLQNEAFMVFSRELDQKSIQQKLQLRDLKLATQTSLTELQSQLNEFENKIAVLAAQRKKQSSALQQAIFAKYQFLNAGGEVKNLNDIFVESEKPAGAGECAAPKLLHYAFNQGFKPLAMAEFWWGASPKSEVRQHQNFYPACLSKCQPILSHMLQGLEVDDNPLLVNPAEGLELSIIYQDDVMLVINKPAEFLSVPGKSITDSVYTRIKAQFPNASGPLIVHRLDMSTSGLMVIALNKRSHQALQKQFILRTVTKRYAALLDGELSVQSGDISLPLRVDLADRPRQMVCYEHGKAAHTYFEVISHQAGRTKVHLYPKTGRTHQLRVHCAHTLGLNTPIVGDDLYGKKEQRLHLHAELLALAHPITGEVLTFIAQAPF</sequence>
<dbReference type="GO" id="GO:0009982">
    <property type="term" value="F:pseudouridine synthase activity"/>
    <property type="evidence" value="ECO:0007669"/>
    <property type="project" value="InterPro"/>
</dbReference>
<dbReference type="RefSeq" id="WP_009840383.1">
    <property type="nucleotide sequence ID" value="NZ_CH959301.1"/>
</dbReference>
<keyword evidence="1" id="KW-0175">Coiled coil</keyword>
<dbReference type="InterPro" id="IPR006224">
    <property type="entry name" value="PsdUridine_synth_RluA-like_CS"/>
</dbReference>
<gene>
    <name evidence="3" type="ORF">PTD2_22112</name>
</gene>
<comment type="caution">
    <text evidence="3">The sequence shown here is derived from an EMBL/GenBank/DDBJ whole genome shotgun (WGS) entry which is preliminary data.</text>
</comment>
<dbReference type="AlphaFoldDB" id="A4CAZ8"/>
<dbReference type="SUPFAM" id="SSF55120">
    <property type="entry name" value="Pseudouridine synthase"/>
    <property type="match status" value="1"/>
</dbReference>
<dbReference type="GO" id="GO:0000455">
    <property type="term" value="P:enzyme-directed rRNA pseudouridine synthesis"/>
    <property type="evidence" value="ECO:0007669"/>
    <property type="project" value="TreeGrafter"/>
</dbReference>
<dbReference type="PANTHER" id="PTHR21600">
    <property type="entry name" value="MITOCHONDRIAL RNA PSEUDOURIDINE SYNTHASE"/>
    <property type="match status" value="1"/>
</dbReference>
<evidence type="ECO:0000313" key="3">
    <source>
        <dbReference type="EMBL" id="EAR28556.1"/>
    </source>
</evidence>
<dbReference type="Pfam" id="PF00849">
    <property type="entry name" value="PseudoU_synth_2"/>
    <property type="match status" value="1"/>
</dbReference>
<dbReference type="OrthoDB" id="9785808at2"/>
<dbReference type="InterPro" id="IPR006145">
    <property type="entry name" value="PsdUridine_synth_RsuA/RluA"/>
</dbReference>
<feature type="domain" description="Pseudouridine synthase RsuA/RluA-like" evidence="2">
    <location>
        <begin position="363"/>
        <end position="510"/>
    </location>
</feature>
<dbReference type="eggNOG" id="COG0564">
    <property type="taxonomic scope" value="Bacteria"/>
</dbReference>